<accession>R7W3J4</accession>
<dbReference type="SUPFAM" id="SSF52058">
    <property type="entry name" value="L domain-like"/>
    <property type="match status" value="2"/>
</dbReference>
<dbReference type="GO" id="GO:0002758">
    <property type="term" value="P:innate immune response-activating signaling pathway"/>
    <property type="evidence" value="ECO:0007669"/>
    <property type="project" value="UniProtKB-ARBA"/>
</dbReference>
<protein>
    <submittedName>
        <fullName evidence="13">Disease resistance protein RGA2</fullName>
    </submittedName>
</protein>
<reference evidence="13" key="1">
    <citation type="submission" date="2015-06" db="UniProtKB">
        <authorList>
            <consortium name="EnsemblPlants"/>
        </authorList>
    </citation>
    <scope>IDENTIFICATION</scope>
</reference>
<keyword evidence="2" id="KW-0433">Leucine-rich repeat</keyword>
<evidence type="ECO:0000256" key="7">
    <source>
        <dbReference type="ARBA" id="ARBA00023054"/>
    </source>
</evidence>
<sequence>MTEIGGMLASAVLKVVTQQIGSVIGSQVRMQRNFSDDLEKLRMLLESVEAVLKDAERRSIKDAAVRLWLERLKNSMYDISNVIDEFEANTKPAARKFAIMVSCHTVVSKITMANKMKKMTEQLETITSQHRSFSFTTDIRSNVQRFVDVRETSSNVEEALIVGRIEEKHKIMASLCKSMAQEIILPIYGIGGIGKTTLAQWVFNCSHFKDYCKVWIYVSQKFDLNKIGNSILSQISEEQIQMTERQMINNRLGKLLAGKKILIILDDLWEKDPSQLADLQCMLKVGGGHKVVVVTTRDEEIAMKMCTVEPFKMEPLTNDLCWTIVKQKCAFEFRADKERLELIGREIAKKCGGVALAAQSIGYMLQSMTYDEWRLVKNSDIWNILAAEDASSPHHVPASLKLSYSSMPPLLKLCFAYCATFPKGHSIVKDDLIHQWSSLGFIKPVNIFSTRQLGENYVSHLLGMSFLQYSKSDLTGRLHDKDVTLFTMHDLVHDLARSIMANEVLDASKNGSIGGSSCLYAMLTDCSKPLNLSVISPAKIRTLRFLDCGKIVVCGAAFSSAKYLRVLDLSECSIQKLPHSIGRLKYLRYLNAPRMQDQMIPKCITKLSKLNYLNLRGSSKLLALPESMGNIEDLLHLDLSGCWRIEKLPKSFVELTSLVHLDLSQCYMVDGIPEALRVFTKLQYLNLSLRYWIQADRQHLRGLPEVIGNLTKLRYLNLSWCMRAIFAVPSTDKINSSPGRCSISENSSTDQTDSFMDHISTLSNLEHLDLSENIYLVSIPECVGSLRKLHTLDLSGCDELARLPDSMVEMDSLKILNVKGCHELDNSILFRFNLFALLPHFVVHAGDGESSSNFVLLQHANPDELQISRIENVKSTEEVQSIKLVEKQRIVELKLEWTAYAEKFVDDLEVLGELVPPSTLKKFEIQGYNCVDFPAWVLDISHYLPNLVSIMMVHLPKCNNLPPLGQLPNLQSLVLERMHNIMKIDEGFTGGARAFLRLERLELTGMEGLEEWTTIYSSGEDGTNKLMFPNLEILRIRDCPKLRLKPCLPRAAYWVIWNSDNVLLTQGESVTCTSASSSPVTTLDVGSCELPLHQWRLLHHLPALCKLTISDCNDLTSSSDIIRALSSLQSLHISSWRSMASLPLWLGELNSLKKFEIWGFKGIGAFLEIIQQLTNLKELQTVFCPELKQWCESKENKLKLAHIKETVHTLLAICKLLLFLH</sequence>
<dbReference type="PANTHER" id="PTHR36766">
    <property type="entry name" value="PLANT BROAD-SPECTRUM MILDEW RESISTANCE PROTEIN RPW8"/>
    <property type="match status" value="1"/>
</dbReference>
<evidence type="ECO:0000259" key="9">
    <source>
        <dbReference type="Pfam" id="PF18052"/>
    </source>
</evidence>
<dbReference type="PANTHER" id="PTHR36766:SF73">
    <property type="entry name" value="NB-ARC DOMAIN-CONTAINING PROTEIN"/>
    <property type="match status" value="1"/>
</dbReference>
<organism evidence="13">
    <name type="scientific">Aegilops tauschii</name>
    <name type="common">Tausch's goatgrass</name>
    <name type="synonym">Aegilops squarrosa</name>
    <dbReference type="NCBI Taxonomy" id="37682"/>
    <lineage>
        <taxon>Eukaryota</taxon>
        <taxon>Viridiplantae</taxon>
        <taxon>Streptophyta</taxon>
        <taxon>Embryophyta</taxon>
        <taxon>Tracheophyta</taxon>
        <taxon>Spermatophyta</taxon>
        <taxon>Magnoliopsida</taxon>
        <taxon>Liliopsida</taxon>
        <taxon>Poales</taxon>
        <taxon>Poaceae</taxon>
        <taxon>BOP clade</taxon>
        <taxon>Pooideae</taxon>
        <taxon>Triticodae</taxon>
        <taxon>Triticeae</taxon>
        <taxon>Triticinae</taxon>
        <taxon>Aegilops</taxon>
    </lineage>
</organism>
<keyword evidence="3" id="KW-0677">Repeat</keyword>
<dbReference type="PRINTS" id="PR00364">
    <property type="entry name" value="DISEASERSIST"/>
</dbReference>
<evidence type="ECO:0000256" key="6">
    <source>
        <dbReference type="ARBA" id="ARBA00022840"/>
    </source>
</evidence>
<dbReference type="Gene3D" id="1.10.8.430">
    <property type="entry name" value="Helical domain of apoptotic protease-activating factors"/>
    <property type="match status" value="1"/>
</dbReference>
<keyword evidence="4" id="KW-0547">Nucleotide-binding</keyword>
<evidence type="ECO:0000256" key="3">
    <source>
        <dbReference type="ARBA" id="ARBA00022737"/>
    </source>
</evidence>
<dbReference type="Pfam" id="PF00931">
    <property type="entry name" value="NB-ARC"/>
    <property type="match status" value="1"/>
</dbReference>
<evidence type="ECO:0000256" key="1">
    <source>
        <dbReference type="ARBA" id="ARBA00008894"/>
    </source>
</evidence>
<name>R7W3J4_AEGTA</name>
<keyword evidence="6" id="KW-0067">ATP-binding</keyword>
<evidence type="ECO:0000256" key="5">
    <source>
        <dbReference type="ARBA" id="ARBA00022821"/>
    </source>
</evidence>
<comment type="similarity">
    <text evidence="1">Belongs to the disease resistance NB-LRR family.</text>
</comment>
<dbReference type="InterPro" id="IPR036388">
    <property type="entry name" value="WH-like_DNA-bd_sf"/>
</dbReference>
<keyword evidence="7" id="KW-0175">Coiled coil</keyword>
<dbReference type="Gene3D" id="1.20.5.4130">
    <property type="match status" value="1"/>
</dbReference>
<evidence type="ECO:0000313" key="13">
    <source>
        <dbReference type="EnsemblPlants" id="EMT14682"/>
    </source>
</evidence>
<dbReference type="GO" id="GO:0043531">
    <property type="term" value="F:ADP binding"/>
    <property type="evidence" value="ECO:0007669"/>
    <property type="project" value="InterPro"/>
</dbReference>
<dbReference type="Pfam" id="PF23598">
    <property type="entry name" value="LRR_14"/>
    <property type="match status" value="1"/>
</dbReference>
<dbReference type="SUPFAM" id="SSF52540">
    <property type="entry name" value="P-loop containing nucleoside triphosphate hydrolases"/>
    <property type="match status" value="1"/>
</dbReference>
<evidence type="ECO:0000259" key="12">
    <source>
        <dbReference type="Pfam" id="PF25019"/>
    </source>
</evidence>
<dbReference type="InterPro" id="IPR002182">
    <property type="entry name" value="NB-ARC"/>
</dbReference>
<dbReference type="Pfam" id="PF25019">
    <property type="entry name" value="LRR_R13L1-DRL21"/>
    <property type="match status" value="1"/>
</dbReference>
<feature type="domain" description="Disease resistance N-terminal" evidence="9">
    <location>
        <begin position="12"/>
        <end position="91"/>
    </location>
</feature>
<dbReference type="Pfam" id="PF18052">
    <property type="entry name" value="Rx_N"/>
    <property type="match status" value="1"/>
</dbReference>
<dbReference type="InterPro" id="IPR055414">
    <property type="entry name" value="LRR_R13L4/SHOC2-like"/>
</dbReference>
<dbReference type="SUPFAM" id="SSF52047">
    <property type="entry name" value="RNI-like"/>
    <property type="match status" value="1"/>
</dbReference>
<dbReference type="InterPro" id="IPR058922">
    <property type="entry name" value="WHD_DRP"/>
</dbReference>
<dbReference type="Gene3D" id="3.40.50.300">
    <property type="entry name" value="P-loop containing nucleotide triphosphate hydrolases"/>
    <property type="match status" value="1"/>
</dbReference>
<dbReference type="InterPro" id="IPR027417">
    <property type="entry name" value="P-loop_NTPase"/>
</dbReference>
<dbReference type="InterPro" id="IPR056789">
    <property type="entry name" value="LRR_R13L1-DRL21"/>
</dbReference>
<feature type="domain" description="Disease resistance R13L4/SHOC-2-like LRR" evidence="11">
    <location>
        <begin position="540"/>
        <end position="722"/>
    </location>
</feature>
<dbReference type="InterPro" id="IPR041118">
    <property type="entry name" value="Rx_N"/>
</dbReference>
<dbReference type="Pfam" id="PF23559">
    <property type="entry name" value="WHD_DRP"/>
    <property type="match status" value="1"/>
</dbReference>
<dbReference type="FunFam" id="1.10.10.10:FF:000322">
    <property type="entry name" value="Probable disease resistance protein At1g63360"/>
    <property type="match status" value="1"/>
</dbReference>
<evidence type="ECO:0000259" key="10">
    <source>
        <dbReference type="Pfam" id="PF23559"/>
    </source>
</evidence>
<feature type="domain" description="R13L1/DRL21-like LRR repeat region" evidence="12">
    <location>
        <begin position="863"/>
        <end position="978"/>
    </location>
</feature>
<feature type="domain" description="Disease resistance protein winged helix" evidence="10">
    <location>
        <begin position="421"/>
        <end position="496"/>
    </location>
</feature>
<evidence type="ECO:0000256" key="4">
    <source>
        <dbReference type="ARBA" id="ARBA00022741"/>
    </source>
</evidence>
<dbReference type="GO" id="GO:0005524">
    <property type="term" value="F:ATP binding"/>
    <property type="evidence" value="ECO:0007669"/>
    <property type="project" value="UniProtKB-KW"/>
</dbReference>
<evidence type="ECO:0000259" key="8">
    <source>
        <dbReference type="Pfam" id="PF00931"/>
    </source>
</evidence>
<dbReference type="GO" id="GO:0042742">
    <property type="term" value="P:defense response to bacterium"/>
    <property type="evidence" value="ECO:0007669"/>
    <property type="project" value="UniProtKB-ARBA"/>
</dbReference>
<dbReference type="EnsemblPlants" id="EMT14682">
    <property type="protein sequence ID" value="EMT14682"/>
    <property type="gene ID" value="F775_10548"/>
</dbReference>
<dbReference type="InterPro" id="IPR042197">
    <property type="entry name" value="Apaf_helical"/>
</dbReference>
<evidence type="ECO:0000259" key="11">
    <source>
        <dbReference type="Pfam" id="PF23598"/>
    </source>
</evidence>
<dbReference type="Gene3D" id="1.10.10.10">
    <property type="entry name" value="Winged helix-like DNA-binding domain superfamily/Winged helix DNA-binding domain"/>
    <property type="match status" value="1"/>
</dbReference>
<dbReference type="AlphaFoldDB" id="R7W3J4"/>
<dbReference type="InterPro" id="IPR032675">
    <property type="entry name" value="LRR_dom_sf"/>
</dbReference>
<evidence type="ECO:0000256" key="2">
    <source>
        <dbReference type="ARBA" id="ARBA00022614"/>
    </source>
</evidence>
<dbReference type="Gene3D" id="3.80.10.10">
    <property type="entry name" value="Ribonuclease Inhibitor"/>
    <property type="match status" value="4"/>
</dbReference>
<feature type="domain" description="NB-ARC" evidence="8">
    <location>
        <begin position="167"/>
        <end position="329"/>
    </location>
</feature>
<keyword evidence="5" id="KW-0611">Plant defense</keyword>
<proteinExistence type="inferred from homology"/>
<dbReference type="GO" id="GO:0009626">
    <property type="term" value="P:plant-type hypersensitive response"/>
    <property type="evidence" value="ECO:0007669"/>
    <property type="project" value="UniProtKB-ARBA"/>
</dbReference>